<dbReference type="GO" id="GO:0003682">
    <property type="term" value="F:chromatin binding"/>
    <property type="evidence" value="ECO:0007669"/>
    <property type="project" value="TreeGrafter"/>
</dbReference>
<protein>
    <recommendedName>
        <fullName evidence="10">Condensin-2 complex subunit H2</fullName>
    </recommendedName>
</protein>
<dbReference type="GO" id="GO:0005634">
    <property type="term" value="C:nucleus"/>
    <property type="evidence" value="ECO:0007669"/>
    <property type="project" value="UniProtKB-SubCell"/>
</dbReference>
<dbReference type="GO" id="GO:0010032">
    <property type="term" value="P:meiotic chromosome condensation"/>
    <property type="evidence" value="ECO:0007669"/>
    <property type="project" value="TreeGrafter"/>
</dbReference>
<dbReference type="InterPro" id="IPR031737">
    <property type="entry name" value="CNDH2_C"/>
</dbReference>
<sequence length="773" mass="86819">MDDMDSPAVTKSSKRRLSSRVLQHRVQPTVTMEVDKESSSEAAYLNMKPLRELDKNFDIDLASCLEEYLTELTMANVNPSNIDPNAMQLIQDSKSTATNFTNAAILLQNSSSVYSRKVEYLHTLVYQALERLSTNHQKAQEKKKNVDPDVYEFQGFDPDWNFLVFEEDTLPVDLQGNTIDLPSHMAETVEEEDNHLVGYSQHAQGGIHSPLYKSPNQTRLSLGGLDTTNMNDTLQSVVKDRKSIQSHLGQQLIRSIMEGSQGVASSMGMDNAPMEGQAVLRLMSGVCDVNESSGALLIPGTGIQYDDHNGRDDGRHADLGLTFQQDHTVEESIENRAISFDQGMDDGVNDDDYSHDNEGGGGFELHSPAANMSTDNVQENVLHAAGNNVNNEKANVIHEKPNVIHEKPKYDPWNLLDPHDTSFSKSRPLKASITCRLPEGVDKPPSSAVLGTKTKKFPRERKRQLSVDEDQSVEIEDGKMVPMPLDQLAYGEEFLYVKKAQIQRVNAEKRRLRKLEQEARTKNDEYASSTQAIKASEEFDNMYNDDYDEDNDEGVGFDFAGDDDNDSVDRERDVFENVFQNDDQIQNSDGKTFEELCRLHLKEFAKGAEQFAVETQLSKRVSNWQNNLEKVLAEEEDRPEFNIQTYGSRIIQNAETCIRQQKKRGFQRMSSGGNDEEENLPTDTIEFVSITKDKDPYEVSRMFLASLMLCNSENIKFAQTRKGKAEPRAGDDINDAAAISKPENLYMTVLNNEINSPMESYLAPSVVSPQAAT</sequence>
<dbReference type="Proteomes" id="UP001054902">
    <property type="component" value="Unassembled WGS sequence"/>
</dbReference>
<proteinExistence type="inferred from homology"/>
<dbReference type="EMBL" id="BLLK01000027">
    <property type="protein sequence ID" value="GFH48406.1"/>
    <property type="molecule type" value="Genomic_DNA"/>
</dbReference>
<organism evidence="8 9">
    <name type="scientific">Chaetoceros tenuissimus</name>
    <dbReference type="NCBI Taxonomy" id="426638"/>
    <lineage>
        <taxon>Eukaryota</taxon>
        <taxon>Sar</taxon>
        <taxon>Stramenopiles</taxon>
        <taxon>Ochrophyta</taxon>
        <taxon>Bacillariophyta</taxon>
        <taxon>Coscinodiscophyceae</taxon>
        <taxon>Chaetocerotophycidae</taxon>
        <taxon>Chaetocerotales</taxon>
        <taxon>Chaetocerotaceae</taxon>
        <taxon>Chaetoceros</taxon>
    </lineage>
</organism>
<keyword evidence="9" id="KW-1185">Reference proteome</keyword>
<dbReference type="Pfam" id="PF16858">
    <property type="entry name" value="CNDH2_C"/>
    <property type="match status" value="1"/>
</dbReference>
<evidence type="ECO:0000256" key="4">
    <source>
        <dbReference type="SAM" id="Coils"/>
    </source>
</evidence>
<evidence type="ECO:0000256" key="2">
    <source>
        <dbReference type="ARBA" id="ARBA00007844"/>
    </source>
</evidence>
<dbReference type="AlphaFoldDB" id="A0AAD3H301"/>
<accession>A0AAD3H301</accession>
<evidence type="ECO:0008006" key="10">
    <source>
        <dbReference type="Google" id="ProtNLM"/>
    </source>
</evidence>
<dbReference type="InterPro" id="IPR009378">
    <property type="entry name" value="H2_N"/>
</dbReference>
<dbReference type="PANTHER" id="PTHR14324">
    <property type="entry name" value="CONDENSIN-2 COMPLEX SUBUNIT H2"/>
    <property type="match status" value="1"/>
</dbReference>
<comment type="subcellular location">
    <subcellularLocation>
        <location evidence="1">Nucleus</location>
    </subcellularLocation>
</comment>
<evidence type="ECO:0000313" key="9">
    <source>
        <dbReference type="Proteomes" id="UP001054902"/>
    </source>
</evidence>
<dbReference type="PANTHER" id="PTHR14324:SF3">
    <property type="entry name" value="CONDENSIN-2 COMPLEX SUBUNIT H2"/>
    <property type="match status" value="1"/>
</dbReference>
<evidence type="ECO:0000256" key="5">
    <source>
        <dbReference type="SAM" id="MobiDB-lite"/>
    </source>
</evidence>
<feature type="coiled-coil region" evidence="4">
    <location>
        <begin position="498"/>
        <end position="532"/>
    </location>
</feature>
<evidence type="ECO:0000256" key="3">
    <source>
        <dbReference type="ARBA" id="ARBA00023242"/>
    </source>
</evidence>
<feature type="domain" description="Condensin-2 complex subunit H2 C-terminal" evidence="7">
    <location>
        <begin position="592"/>
        <end position="725"/>
    </location>
</feature>
<feature type="domain" description="Condensin II complex subunit H2 N-terminal" evidence="6">
    <location>
        <begin position="46"/>
        <end position="147"/>
    </location>
</feature>
<keyword evidence="4" id="KW-0175">Coiled coil</keyword>
<comment type="caution">
    <text evidence="8">The sequence shown here is derived from an EMBL/GenBank/DDBJ whole genome shotgun (WGS) entry which is preliminary data.</text>
</comment>
<name>A0AAD3H301_9STRA</name>
<dbReference type="InterPro" id="IPR031739">
    <property type="entry name" value="Ncaph2"/>
</dbReference>
<keyword evidence="3" id="KW-0539">Nucleus</keyword>
<feature type="region of interest" description="Disordered" evidence="5">
    <location>
        <begin position="542"/>
        <end position="563"/>
    </location>
</feature>
<evidence type="ECO:0000313" key="8">
    <source>
        <dbReference type="EMBL" id="GFH48406.1"/>
    </source>
</evidence>
<evidence type="ECO:0000259" key="6">
    <source>
        <dbReference type="Pfam" id="PF06278"/>
    </source>
</evidence>
<comment type="similarity">
    <text evidence="2">Belongs to the CND2 H2 (condensin-2 subunit 2) family.</text>
</comment>
<dbReference type="GO" id="GO:0051306">
    <property type="term" value="P:mitotic sister chromatid separation"/>
    <property type="evidence" value="ECO:0007669"/>
    <property type="project" value="TreeGrafter"/>
</dbReference>
<dbReference type="GO" id="GO:0000796">
    <property type="term" value="C:condensin complex"/>
    <property type="evidence" value="ECO:0007669"/>
    <property type="project" value="TreeGrafter"/>
</dbReference>
<dbReference type="Pfam" id="PF06278">
    <property type="entry name" value="CNDH2_N"/>
    <property type="match status" value="1"/>
</dbReference>
<evidence type="ECO:0000259" key="7">
    <source>
        <dbReference type="Pfam" id="PF16858"/>
    </source>
</evidence>
<feature type="region of interest" description="Disordered" evidence="5">
    <location>
        <begin position="1"/>
        <end position="24"/>
    </location>
</feature>
<gene>
    <name evidence="8" type="ORF">CTEN210_04882</name>
</gene>
<evidence type="ECO:0000256" key="1">
    <source>
        <dbReference type="ARBA" id="ARBA00004123"/>
    </source>
</evidence>
<reference evidence="8 9" key="1">
    <citation type="journal article" date="2021" name="Sci. Rep.">
        <title>The genome of the diatom Chaetoceros tenuissimus carries an ancient integrated fragment of an extant virus.</title>
        <authorList>
            <person name="Hongo Y."/>
            <person name="Kimura K."/>
            <person name="Takaki Y."/>
            <person name="Yoshida Y."/>
            <person name="Baba S."/>
            <person name="Kobayashi G."/>
            <person name="Nagasaki K."/>
            <person name="Hano T."/>
            <person name="Tomaru Y."/>
        </authorList>
    </citation>
    <scope>NUCLEOTIDE SEQUENCE [LARGE SCALE GENOMIC DNA]</scope>
    <source>
        <strain evidence="8 9">NIES-3715</strain>
    </source>
</reference>